<sequence>MTTDEANVGIDHGGTSHVARIYRAIAPPVRSWRFWIVQAAVLTIAALHDLVLVWLGDREDVILVPGPVTSALLFVPVLYAALNFGVKGAVGTAVLSTLTIVPHWPADSSWPSIHVWVEGGNLILLNAVAVVVGVRVERERRARRRAEDALTAAEVATARYYSLFDDHQAAVLIADADGVVSETNAAGTRLLGDDTVGRGLRDLLGQNVPALLTGMPVLPLTTTDGEQRLFAPSAQVFSPDAGSRLVQVCLADVTEQHRRQEEQRLFSARLIAVQEDERRRLAQDLHDDPLQTLLFLSRGLDDVAADPQLPVDIAAQISRHAGLATEVGCALREVIRGLRPPVLDALGLASALRQLVDEAEMRSGAPNVGLQVRGEPVRLTPEGELTAYRVVQESLSNVLRHAGAARVDVLVEFRDMLSITVSDDGRGIDKRRTSPPPQPESVRELVQGWGLVGMRERVVALGGTVEVLKRIPRGTTIQATLPISDGRRGQGA</sequence>
<keyword evidence="6 11" id="KW-0418">Kinase</keyword>
<feature type="transmembrane region" description="Helical" evidence="9">
    <location>
        <begin position="113"/>
        <end position="136"/>
    </location>
</feature>
<comment type="catalytic activity">
    <reaction evidence="1">
        <text>ATP + protein L-histidine = ADP + protein N-phospho-L-histidine.</text>
        <dbReference type="EC" id="2.7.13.3"/>
    </reaction>
</comment>
<gene>
    <name evidence="11" type="ordered locus">Intca_3008</name>
</gene>
<dbReference type="PROSITE" id="PS50109">
    <property type="entry name" value="HIS_KIN"/>
    <property type="match status" value="1"/>
</dbReference>
<dbReference type="EMBL" id="CP002343">
    <property type="protein sequence ID" value="ADU49498.1"/>
    <property type="molecule type" value="Genomic_DNA"/>
</dbReference>
<evidence type="ECO:0000313" key="12">
    <source>
        <dbReference type="Proteomes" id="UP000008914"/>
    </source>
</evidence>
<dbReference type="InterPro" id="IPR050482">
    <property type="entry name" value="Sensor_HK_TwoCompSys"/>
</dbReference>
<evidence type="ECO:0000256" key="2">
    <source>
        <dbReference type="ARBA" id="ARBA00012438"/>
    </source>
</evidence>
<keyword evidence="4" id="KW-0808">Transferase</keyword>
<dbReference type="SMART" id="SM00387">
    <property type="entry name" value="HATPase_c"/>
    <property type="match status" value="1"/>
</dbReference>
<evidence type="ECO:0000313" key="11">
    <source>
        <dbReference type="EMBL" id="ADU49498.1"/>
    </source>
</evidence>
<evidence type="ECO:0000256" key="3">
    <source>
        <dbReference type="ARBA" id="ARBA00022553"/>
    </source>
</evidence>
<dbReference type="RefSeq" id="WP_013493810.1">
    <property type="nucleotide sequence ID" value="NC_014830.1"/>
</dbReference>
<dbReference type="InterPro" id="IPR005467">
    <property type="entry name" value="His_kinase_dom"/>
</dbReference>
<keyword evidence="8" id="KW-0902">Two-component regulatory system</keyword>
<evidence type="ECO:0000259" key="10">
    <source>
        <dbReference type="PROSITE" id="PS50109"/>
    </source>
</evidence>
<dbReference type="Pfam" id="PF07730">
    <property type="entry name" value="HisKA_3"/>
    <property type="match status" value="1"/>
</dbReference>
<keyword evidence="5" id="KW-0547">Nucleotide-binding</keyword>
<dbReference type="GO" id="GO:0000155">
    <property type="term" value="F:phosphorelay sensor kinase activity"/>
    <property type="evidence" value="ECO:0007669"/>
    <property type="project" value="InterPro"/>
</dbReference>
<evidence type="ECO:0000256" key="8">
    <source>
        <dbReference type="ARBA" id="ARBA00023012"/>
    </source>
</evidence>
<dbReference type="PANTHER" id="PTHR24421">
    <property type="entry name" value="NITRATE/NITRITE SENSOR PROTEIN NARX-RELATED"/>
    <property type="match status" value="1"/>
</dbReference>
<evidence type="ECO:0000256" key="9">
    <source>
        <dbReference type="SAM" id="Phobius"/>
    </source>
</evidence>
<dbReference type="Proteomes" id="UP000008914">
    <property type="component" value="Chromosome"/>
</dbReference>
<evidence type="ECO:0000256" key="5">
    <source>
        <dbReference type="ARBA" id="ARBA00022741"/>
    </source>
</evidence>
<dbReference type="GO" id="GO:0046983">
    <property type="term" value="F:protein dimerization activity"/>
    <property type="evidence" value="ECO:0007669"/>
    <property type="project" value="InterPro"/>
</dbReference>
<proteinExistence type="predicted"/>
<organism evidence="11 12">
    <name type="scientific">Intrasporangium calvum (strain ATCC 23552 / DSM 43043 / JCM 3097 / NBRC 12989 / NCIMB 10167 / NRRL B-3866 / 7 KIP)</name>
    <dbReference type="NCBI Taxonomy" id="710696"/>
    <lineage>
        <taxon>Bacteria</taxon>
        <taxon>Bacillati</taxon>
        <taxon>Actinomycetota</taxon>
        <taxon>Actinomycetes</taxon>
        <taxon>Micrococcales</taxon>
        <taxon>Intrasporangiaceae</taxon>
        <taxon>Intrasporangium</taxon>
    </lineage>
</organism>
<feature type="transmembrane region" description="Helical" evidence="9">
    <location>
        <begin position="62"/>
        <end position="82"/>
    </location>
</feature>
<dbReference type="Gene3D" id="3.30.450.20">
    <property type="entry name" value="PAS domain"/>
    <property type="match status" value="1"/>
</dbReference>
<protein>
    <recommendedName>
        <fullName evidence="2">histidine kinase</fullName>
        <ecNumber evidence="2">2.7.13.3</ecNumber>
    </recommendedName>
</protein>
<dbReference type="InterPro" id="IPR011712">
    <property type="entry name" value="Sig_transdc_His_kin_sub3_dim/P"/>
</dbReference>
<evidence type="ECO:0000256" key="1">
    <source>
        <dbReference type="ARBA" id="ARBA00000085"/>
    </source>
</evidence>
<dbReference type="InterPro" id="IPR003594">
    <property type="entry name" value="HATPase_dom"/>
</dbReference>
<dbReference type="AlphaFoldDB" id="E6SBH0"/>
<keyword evidence="9" id="KW-0472">Membrane</keyword>
<keyword evidence="9" id="KW-1133">Transmembrane helix</keyword>
<dbReference type="GO" id="GO:0005524">
    <property type="term" value="F:ATP binding"/>
    <property type="evidence" value="ECO:0007669"/>
    <property type="project" value="UniProtKB-KW"/>
</dbReference>
<evidence type="ECO:0000256" key="7">
    <source>
        <dbReference type="ARBA" id="ARBA00022840"/>
    </source>
</evidence>
<dbReference type="HOGENOM" id="CLU_562393_0_0_11"/>
<dbReference type="Pfam" id="PF02518">
    <property type="entry name" value="HATPase_c"/>
    <property type="match status" value="1"/>
</dbReference>
<dbReference type="EC" id="2.7.13.3" evidence="2"/>
<dbReference type="SUPFAM" id="SSF55785">
    <property type="entry name" value="PYP-like sensor domain (PAS domain)"/>
    <property type="match status" value="1"/>
</dbReference>
<keyword evidence="9" id="KW-0812">Transmembrane</keyword>
<dbReference type="SUPFAM" id="SSF55874">
    <property type="entry name" value="ATPase domain of HSP90 chaperone/DNA topoisomerase II/histidine kinase"/>
    <property type="match status" value="1"/>
</dbReference>
<name>E6SBH0_INTC7</name>
<dbReference type="eggNOG" id="COG4585">
    <property type="taxonomic scope" value="Bacteria"/>
</dbReference>
<accession>E6SBH0</accession>
<keyword evidence="7" id="KW-0067">ATP-binding</keyword>
<dbReference type="Gene3D" id="3.30.565.10">
    <property type="entry name" value="Histidine kinase-like ATPase, C-terminal domain"/>
    <property type="match status" value="1"/>
</dbReference>
<dbReference type="InterPro" id="IPR035965">
    <property type="entry name" value="PAS-like_dom_sf"/>
</dbReference>
<keyword evidence="12" id="KW-1185">Reference proteome</keyword>
<dbReference type="CDD" id="cd16917">
    <property type="entry name" value="HATPase_UhpB-NarQ-NarX-like"/>
    <property type="match status" value="1"/>
</dbReference>
<reference evidence="11 12" key="1">
    <citation type="journal article" date="2010" name="Stand. Genomic Sci.">
        <title>Complete genome sequence of Intrasporangium calvum type strain (7 KIP).</title>
        <authorList>
            <person name="Del Rio T.G."/>
            <person name="Chertkov O."/>
            <person name="Yasawong M."/>
            <person name="Lucas S."/>
            <person name="Deshpande S."/>
            <person name="Cheng J.F."/>
            <person name="Detter C."/>
            <person name="Tapia R."/>
            <person name="Han C."/>
            <person name="Goodwin L."/>
            <person name="Pitluck S."/>
            <person name="Liolios K."/>
            <person name="Ivanova N."/>
            <person name="Mavromatis K."/>
            <person name="Pati A."/>
            <person name="Chen A."/>
            <person name="Palaniappan K."/>
            <person name="Land M."/>
            <person name="Hauser L."/>
            <person name="Chang Y.J."/>
            <person name="Jeffries C.D."/>
            <person name="Rohde M."/>
            <person name="Pukall R."/>
            <person name="Sikorski J."/>
            <person name="Goker M."/>
            <person name="Woyke T."/>
            <person name="Bristow J."/>
            <person name="Eisen J.A."/>
            <person name="Markowitz V."/>
            <person name="Hugenholtz P."/>
            <person name="Kyrpides N.C."/>
            <person name="Klenk H.P."/>
            <person name="Lapidus A."/>
        </authorList>
    </citation>
    <scope>NUCLEOTIDE SEQUENCE [LARGE SCALE GENOMIC DNA]</scope>
    <source>
        <strain evidence="12">ATCC 23552 / DSM 43043 / JCM 3097 / NBRC 12989 / 7 KIP</strain>
    </source>
</reference>
<keyword evidence="3" id="KW-0597">Phosphoprotein</keyword>
<feature type="domain" description="Histidine kinase" evidence="10">
    <location>
        <begin position="389"/>
        <end position="485"/>
    </location>
</feature>
<dbReference type="GO" id="GO:0016020">
    <property type="term" value="C:membrane"/>
    <property type="evidence" value="ECO:0007669"/>
    <property type="project" value="InterPro"/>
</dbReference>
<evidence type="ECO:0000256" key="6">
    <source>
        <dbReference type="ARBA" id="ARBA00022777"/>
    </source>
</evidence>
<evidence type="ECO:0000256" key="4">
    <source>
        <dbReference type="ARBA" id="ARBA00022679"/>
    </source>
</evidence>
<dbReference type="InterPro" id="IPR036890">
    <property type="entry name" value="HATPase_C_sf"/>
</dbReference>
<dbReference type="OrthoDB" id="227596at2"/>
<dbReference type="STRING" id="710696.Intca_3008"/>
<feature type="transmembrane region" description="Helical" evidence="9">
    <location>
        <begin position="32"/>
        <end position="55"/>
    </location>
</feature>
<dbReference type="KEGG" id="ica:Intca_3008"/>
<dbReference type="PANTHER" id="PTHR24421:SF10">
    <property type="entry name" value="NITRATE_NITRITE SENSOR PROTEIN NARQ"/>
    <property type="match status" value="1"/>
</dbReference>